<gene>
    <name evidence="2" type="ORF">N784_05770</name>
</gene>
<comment type="caution">
    <text evidence="2">The sequence shown here is derived from an EMBL/GenBank/DDBJ whole genome shotgun (WGS) entry which is preliminary data.</text>
</comment>
<dbReference type="Proteomes" id="UP000030401">
    <property type="component" value="Unassembled WGS sequence"/>
</dbReference>
<dbReference type="AlphaFoldDB" id="A0A0A5G4J8"/>
<dbReference type="STRING" id="1385512.N784_05770"/>
<evidence type="ECO:0000313" key="3">
    <source>
        <dbReference type="Proteomes" id="UP000030401"/>
    </source>
</evidence>
<protein>
    <submittedName>
        <fullName evidence="2">Uncharacterized protein</fullName>
    </submittedName>
</protein>
<accession>A0A0A5G4J8</accession>
<organism evidence="2 3">
    <name type="scientific">Pontibacillus litoralis JSM 072002</name>
    <dbReference type="NCBI Taxonomy" id="1385512"/>
    <lineage>
        <taxon>Bacteria</taxon>
        <taxon>Bacillati</taxon>
        <taxon>Bacillota</taxon>
        <taxon>Bacilli</taxon>
        <taxon>Bacillales</taxon>
        <taxon>Bacillaceae</taxon>
        <taxon>Pontibacillus</taxon>
    </lineage>
</organism>
<proteinExistence type="predicted"/>
<dbReference type="EMBL" id="AVPG01000016">
    <property type="protein sequence ID" value="KGX86068.1"/>
    <property type="molecule type" value="Genomic_DNA"/>
</dbReference>
<reference evidence="2 3" key="1">
    <citation type="submission" date="2013-08" db="EMBL/GenBank/DDBJ databases">
        <authorList>
            <person name="Huang J."/>
            <person name="Wang G."/>
        </authorList>
    </citation>
    <scope>NUCLEOTIDE SEQUENCE [LARGE SCALE GENOMIC DNA]</scope>
    <source>
        <strain evidence="2 3">JSM 072002</strain>
    </source>
</reference>
<feature type="signal peptide" evidence="1">
    <location>
        <begin position="1"/>
        <end position="32"/>
    </location>
</feature>
<feature type="chain" id="PRO_5002021635" evidence="1">
    <location>
        <begin position="33"/>
        <end position="131"/>
    </location>
</feature>
<dbReference type="eggNOG" id="ENOG502ZCRV">
    <property type="taxonomic scope" value="Bacteria"/>
</dbReference>
<dbReference type="OrthoDB" id="2973936at2"/>
<evidence type="ECO:0000256" key="1">
    <source>
        <dbReference type="SAM" id="SignalP"/>
    </source>
</evidence>
<keyword evidence="3" id="KW-1185">Reference proteome</keyword>
<evidence type="ECO:0000313" key="2">
    <source>
        <dbReference type="EMBL" id="KGX86068.1"/>
    </source>
</evidence>
<dbReference type="RefSeq" id="WP_036834748.1">
    <property type="nucleotide sequence ID" value="NZ_AVPG01000016.1"/>
</dbReference>
<sequence>MLTEVVNNKKKILLATLVLVFTLLFTVNTVYAATATAHIYPGKTSDTSSKITATKSNGSLSVVSGGPNYYVKGYAKRSINYWPDSTAASIIAYPGKSRSTNFSANSGSKYYAQANAQTGSTGVYGEAKIRF</sequence>
<name>A0A0A5G4J8_9BACI</name>
<keyword evidence="1" id="KW-0732">Signal</keyword>